<dbReference type="AlphaFoldDB" id="A0A1R2BAR1"/>
<comment type="caution">
    <text evidence="7">The sequence shown here is derived from an EMBL/GenBank/DDBJ whole genome shotgun (WGS) entry which is preliminary data.</text>
</comment>
<feature type="transmembrane region" description="Helical" evidence="5">
    <location>
        <begin position="53"/>
        <end position="80"/>
    </location>
</feature>
<dbReference type="InterPro" id="IPR006694">
    <property type="entry name" value="Fatty_acid_hydroxylase"/>
</dbReference>
<evidence type="ECO:0000313" key="7">
    <source>
        <dbReference type="EMBL" id="OMJ73765.1"/>
    </source>
</evidence>
<comment type="subcellular location">
    <subcellularLocation>
        <location evidence="1">Membrane</location>
    </subcellularLocation>
</comment>
<evidence type="ECO:0000256" key="4">
    <source>
        <dbReference type="ARBA" id="ARBA00023136"/>
    </source>
</evidence>
<feature type="transmembrane region" description="Helical" evidence="5">
    <location>
        <begin position="148"/>
        <end position="165"/>
    </location>
</feature>
<dbReference type="GO" id="GO:0005506">
    <property type="term" value="F:iron ion binding"/>
    <property type="evidence" value="ECO:0007669"/>
    <property type="project" value="InterPro"/>
</dbReference>
<dbReference type="OrthoDB" id="421628at2759"/>
<evidence type="ECO:0000313" key="8">
    <source>
        <dbReference type="Proteomes" id="UP000187209"/>
    </source>
</evidence>
<evidence type="ECO:0000259" key="6">
    <source>
        <dbReference type="Pfam" id="PF04116"/>
    </source>
</evidence>
<dbReference type="InterPro" id="IPR050307">
    <property type="entry name" value="Sterol_Desaturase_Related"/>
</dbReference>
<feature type="transmembrane region" description="Helical" evidence="5">
    <location>
        <begin position="20"/>
        <end position="47"/>
    </location>
</feature>
<proteinExistence type="predicted"/>
<gene>
    <name evidence="7" type="ORF">SteCoe_27476</name>
</gene>
<name>A0A1R2BAR1_9CILI</name>
<keyword evidence="2 5" id="KW-0812">Transmembrane</keyword>
<organism evidence="7 8">
    <name type="scientific">Stentor coeruleus</name>
    <dbReference type="NCBI Taxonomy" id="5963"/>
    <lineage>
        <taxon>Eukaryota</taxon>
        <taxon>Sar</taxon>
        <taxon>Alveolata</taxon>
        <taxon>Ciliophora</taxon>
        <taxon>Postciliodesmatophora</taxon>
        <taxon>Heterotrichea</taxon>
        <taxon>Heterotrichida</taxon>
        <taxon>Stentoridae</taxon>
        <taxon>Stentor</taxon>
    </lineage>
</organism>
<sequence>MTGFRDMLKWEAYKLTHQGFWTFFSIAFTLLFFYALFLIFIIIYPYLPYQNLYFFYCSGTYSVHLLSYILGNGLFLFFYMQKSVKIDKWKINSIPWPWEKPQKWSEDLKKLIKSVLFMQLCILPISLSISGLTVKFRSQPEDLSFKEVLWQIAFFTVCEDFLFYWSHRAMHTPWLYKNIHKQHHEYNVSISFAAEYAHPLEYILGNSLPMALGTLVLGHTNTHIITWFIWVSFRTVSTADGHCGYDFPWSPLFFFPFHTGAAFHDFHHSKNQGNYGSFFTIWDTICGTDYQFFRFFEKNEGKIKD</sequence>
<evidence type="ECO:0000256" key="3">
    <source>
        <dbReference type="ARBA" id="ARBA00022989"/>
    </source>
</evidence>
<evidence type="ECO:0000256" key="1">
    <source>
        <dbReference type="ARBA" id="ARBA00004370"/>
    </source>
</evidence>
<feature type="transmembrane region" description="Helical" evidence="5">
    <location>
        <begin position="115"/>
        <end position="136"/>
    </location>
</feature>
<reference evidence="7 8" key="1">
    <citation type="submission" date="2016-11" db="EMBL/GenBank/DDBJ databases">
        <title>The macronuclear genome of Stentor coeruleus: a giant cell with tiny introns.</title>
        <authorList>
            <person name="Slabodnick M."/>
            <person name="Ruby J.G."/>
            <person name="Reiff S.B."/>
            <person name="Swart E.C."/>
            <person name="Gosai S."/>
            <person name="Prabakaran S."/>
            <person name="Witkowska E."/>
            <person name="Larue G.E."/>
            <person name="Fisher S."/>
            <person name="Freeman R.M."/>
            <person name="Gunawardena J."/>
            <person name="Chu W."/>
            <person name="Stover N.A."/>
            <person name="Gregory B.D."/>
            <person name="Nowacki M."/>
            <person name="Derisi J."/>
            <person name="Roy S.W."/>
            <person name="Marshall W.F."/>
            <person name="Sood P."/>
        </authorList>
    </citation>
    <scope>NUCLEOTIDE SEQUENCE [LARGE SCALE GENOMIC DNA]</scope>
    <source>
        <strain evidence="7">WM001</strain>
    </source>
</reference>
<dbReference type="GO" id="GO:0008610">
    <property type="term" value="P:lipid biosynthetic process"/>
    <property type="evidence" value="ECO:0007669"/>
    <property type="project" value="InterPro"/>
</dbReference>
<dbReference type="Proteomes" id="UP000187209">
    <property type="component" value="Unassembled WGS sequence"/>
</dbReference>
<dbReference type="GO" id="GO:0016491">
    <property type="term" value="F:oxidoreductase activity"/>
    <property type="evidence" value="ECO:0007669"/>
    <property type="project" value="InterPro"/>
</dbReference>
<dbReference type="GO" id="GO:0016020">
    <property type="term" value="C:membrane"/>
    <property type="evidence" value="ECO:0007669"/>
    <property type="project" value="UniProtKB-SubCell"/>
</dbReference>
<keyword evidence="8" id="KW-1185">Reference proteome</keyword>
<keyword evidence="4 5" id="KW-0472">Membrane</keyword>
<evidence type="ECO:0000256" key="2">
    <source>
        <dbReference type="ARBA" id="ARBA00022692"/>
    </source>
</evidence>
<keyword evidence="3 5" id="KW-1133">Transmembrane helix</keyword>
<dbReference type="EMBL" id="MPUH01000797">
    <property type="protein sequence ID" value="OMJ73765.1"/>
    <property type="molecule type" value="Genomic_DNA"/>
</dbReference>
<evidence type="ECO:0000256" key="5">
    <source>
        <dbReference type="SAM" id="Phobius"/>
    </source>
</evidence>
<dbReference type="Pfam" id="PF04116">
    <property type="entry name" value="FA_hydroxylase"/>
    <property type="match status" value="1"/>
</dbReference>
<accession>A0A1R2BAR1</accession>
<dbReference type="PANTHER" id="PTHR11863">
    <property type="entry name" value="STEROL DESATURASE"/>
    <property type="match status" value="1"/>
</dbReference>
<protein>
    <recommendedName>
        <fullName evidence="6">Fatty acid hydroxylase domain-containing protein</fullName>
    </recommendedName>
</protein>
<feature type="domain" description="Fatty acid hydroxylase" evidence="6">
    <location>
        <begin position="153"/>
        <end position="288"/>
    </location>
</feature>